<evidence type="ECO:0000313" key="3">
    <source>
        <dbReference type="Proteomes" id="UP000641454"/>
    </source>
</evidence>
<evidence type="ECO:0000313" key="2">
    <source>
        <dbReference type="EMBL" id="MBC5846107.1"/>
    </source>
</evidence>
<dbReference type="PANTHER" id="PTHR47199">
    <property type="entry name" value="PHOTOSYSTEM II STABILITY/ASSEMBLY FACTOR HCF136, CHLOROPLASTIC"/>
    <property type="match status" value="1"/>
</dbReference>
<dbReference type="AlphaFoldDB" id="A0A923N357"/>
<dbReference type="Gene3D" id="2.130.10.10">
    <property type="entry name" value="YVTN repeat-like/Quinoprotein amine dehydrogenase"/>
    <property type="match status" value="1"/>
</dbReference>
<keyword evidence="1" id="KW-0732">Signal</keyword>
<dbReference type="PANTHER" id="PTHR47199:SF2">
    <property type="entry name" value="PHOTOSYSTEM II STABILITY_ASSEMBLY FACTOR HCF136, CHLOROPLASTIC"/>
    <property type="match status" value="1"/>
</dbReference>
<keyword evidence="3" id="KW-1185">Reference proteome</keyword>
<comment type="caution">
    <text evidence="2">The sequence shown here is derived from an EMBL/GenBank/DDBJ whole genome shotgun (WGS) entry which is preliminary data.</text>
</comment>
<name>A0A923N357_9FLAO</name>
<evidence type="ECO:0000256" key="1">
    <source>
        <dbReference type="SAM" id="SignalP"/>
    </source>
</evidence>
<feature type="signal peptide" evidence="1">
    <location>
        <begin position="1"/>
        <end position="22"/>
    </location>
</feature>
<dbReference type="Proteomes" id="UP000641454">
    <property type="component" value="Unassembled WGS sequence"/>
</dbReference>
<dbReference type="InterPro" id="IPR015943">
    <property type="entry name" value="WD40/YVTN_repeat-like_dom_sf"/>
</dbReference>
<sequence>MRKCFMILSVLFVLSSCKTAFKVIDPVDKTIYSSVEIDTLFQDNISIRSIVVDGNKIWYSANKSRFGYYDLQSSKKIESKIVKDSLQLEFRSAAQTAKNIFVMPVSNPALLFQVSKKDLKTTLVYEERHEKVFYDSMQFWNNKEGIAMGDPVSNCLSVIVTRDGGASWNKLDCDQLPKVSNGEAAFAASNTNIVVKGNNTWIVTGGVKARVLFSSDKGISWQSYDTPIVQGKSMTGIFTADFYDAKQGFIAGGDYEILNQNQGNKAVSVNGGKSWSLIADNSGFGYTSCIQYVPKSGGKSLVSVGASGIYYSYDSGLTWKQFSTDASLYTIRFIDNQTAVAAGKDKMIRIKFKKKTLNN</sequence>
<dbReference type="EMBL" id="JACRUL010000073">
    <property type="protein sequence ID" value="MBC5846107.1"/>
    <property type="molecule type" value="Genomic_DNA"/>
</dbReference>
<proteinExistence type="predicted"/>
<protein>
    <submittedName>
        <fullName evidence="2">Oxidoreductase</fullName>
    </submittedName>
</protein>
<accession>A0A923N357</accession>
<dbReference type="PROSITE" id="PS51257">
    <property type="entry name" value="PROKAR_LIPOPROTEIN"/>
    <property type="match status" value="1"/>
</dbReference>
<feature type="chain" id="PRO_5037448968" evidence="1">
    <location>
        <begin position="23"/>
        <end position="359"/>
    </location>
</feature>
<reference evidence="2 3" key="1">
    <citation type="submission" date="2020-08" db="EMBL/GenBank/DDBJ databases">
        <title>Description of novel Flavobacterium F-392 isolate.</title>
        <authorList>
            <person name="Saticioglu I.B."/>
            <person name="Duman M."/>
            <person name="Altun S."/>
        </authorList>
    </citation>
    <scope>NUCLEOTIDE SEQUENCE [LARGE SCALE GENOMIC DNA]</scope>
    <source>
        <strain evidence="2 3">F-392</strain>
    </source>
</reference>
<organism evidence="2 3">
    <name type="scientific">Flavobacterium muglaense</name>
    <dbReference type="NCBI Taxonomy" id="2764716"/>
    <lineage>
        <taxon>Bacteria</taxon>
        <taxon>Pseudomonadati</taxon>
        <taxon>Bacteroidota</taxon>
        <taxon>Flavobacteriia</taxon>
        <taxon>Flavobacteriales</taxon>
        <taxon>Flavobacteriaceae</taxon>
        <taxon>Flavobacterium</taxon>
    </lineage>
</organism>
<dbReference type="InterPro" id="IPR036278">
    <property type="entry name" value="Sialidase_sf"/>
</dbReference>
<dbReference type="RefSeq" id="WP_187021439.1">
    <property type="nucleotide sequence ID" value="NZ_JACRUK010000071.1"/>
</dbReference>
<dbReference type="SUPFAM" id="SSF50939">
    <property type="entry name" value="Sialidases"/>
    <property type="match status" value="1"/>
</dbReference>
<gene>
    <name evidence="2" type="ORF">H8R25_16935</name>
</gene>